<feature type="domain" description="Thioesterase" evidence="2">
    <location>
        <begin position="32"/>
        <end position="246"/>
    </location>
</feature>
<dbReference type="EMBL" id="WLYK01000006">
    <property type="protein sequence ID" value="MTD15348.1"/>
    <property type="molecule type" value="Genomic_DNA"/>
</dbReference>
<gene>
    <name evidence="3" type="ORF">GIS00_15500</name>
</gene>
<dbReference type="RefSeq" id="WP_154769371.1">
    <property type="nucleotide sequence ID" value="NZ_WLYK01000006.1"/>
</dbReference>
<reference evidence="3 4" key="1">
    <citation type="submission" date="2019-11" db="EMBL/GenBank/DDBJ databases">
        <authorList>
            <person name="Jiang L.-Q."/>
        </authorList>
    </citation>
    <scope>NUCLEOTIDE SEQUENCE [LARGE SCALE GENOMIC DNA]</scope>
    <source>
        <strain evidence="3 4">YIM 132087</strain>
    </source>
</reference>
<dbReference type="Proteomes" id="UP000460221">
    <property type="component" value="Unassembled WGS sequence"/>
</dbReference>
<evidence type="ECO:0000259" key="2">
    <source>
        <dbReference type="Pfam" id="PF00975"/>
    </source>
</evidence>
<dbReference type="GO" id="GO:0008610">
    <property type="term" value="P:lipid biosynthetic process"/>
    <property type="evidence" value="ECO:0007669"/>
    <property type="project" value="TreeGrafter"/>
</dbReference>
<organism evidence="3 4">
    <name type="scientific">Nakamurella alba</name>
    <dbReference type="NCBI Taxonomy" id="2665158"/>
    <lineage>
        <taxon>Bacteria</taxon>
        <taxon>Bacillati</taxon>
        <taxon>Actinomycetota</taxon>
        <taxon>Actinomycetes</taxon>
        <taxon>Nakamurellales</taxon>
        <taxon>Nakamurellaceae</taxon>
        <taxon>Nakamurella</taxon>
    </lineage>
</organism>
<dbReference type="SUPFAM" id="SSF53474">
    <property type="entry name" value="alpha/beta-Hydrolases"/>
    <property type="match status" value="1"/>
</dbReference>
<accession>A0A7K1FMK2</accession>
<proteinExistence type="inferred from homology"/>
<evidence type="ECO:0000313" key="3">
    <source>
        <dbReference type="EMBL" id="MTD15348.1"/>
    </source>
</evidence>
<dbReference type="InterPro" id="IPR012223">
    <property type="entry name" value="TEII"/>
</dbReference>
<dbReference type="AlphaFoldDB" id="A0A7K1FMK2"/>
<dbReference type="InterPro" id="IPR001031">
    <property type="entry name" value="Thioesterase"/>
</dbReference>
<comment type="caution">
    <text evidence="3">The sequence shown here is derived from an EMBL/GenBank/DDBJ whole genome shotgun (WGS) entry which is preliminary data.</text>
</comment>
<keyword evidence="3" id="KW-0378">Hydrolase</keyword>
<evidence type="ECO:0000256" key="1">
    <source>
        <dbReference type="ARBA" id="ARBA00007169"/>
    </source>
</evidence>
<keyword evidence="4" id="KW-1185">Reference proteome</keyword>
<dbReference type="GO" id="GO:0016787">
    <property type="term" value="F:hydrolase activity"/>
    <property type="evidence" value="ECO:0007669"/>
    <property type="project" value="UniProtKB-KW"/>
</dbReference>
<name>A0A7K1FMK2_9ACTN</name>
<protein>
    <submittedName>
        <fullName evidence="3">Alpha/beta fold hydrolase</fullName>
    </submittedName>
</protein>
<dbReference type="InterPro" id="IPR029058">
    <property type="entry name" value="AB_hydrolase_fold"/>
</dbReference>
<dbReference type="Gene3D" id="3.40.50.1820">
    <property type="entry name" value="alpha/beta hydrolase"/>
    <property type="match status" value="1"/>
</dbReference>
<evidence type="ECO:0000313" key="4">
    <source>
        <dbReference type="Proteomes" id="UP000460221"/>
    </source>
</evidence>
<dbReference type="Pfam" id="PF00975">
    <property type="entry name" value="Thioesterase"/>
    <property type="match status" value="1"/>
</dbReference>
<sequence>MTSHLAAPVTEGADPLRAWLPMRPRVSAADFPLFCIPHAGGGASAFGSWLGRIPGVGVLAVQPPGRESRIAETPHRVIEPLVADMAGVVATAAQGRPFAIYGHSHGALLGFEVVRELRRRGGPLPVHLVVSGCPAPHTRNIEPAVSRMSRPELVKFLRKLGGTPEWLLADPGALDMILPPFVADFAVRENYRYRDEPALPVPLTVLAAVKDGRASMGKQQRWADLTTGAFRLHTMPGGHFAVYEDAATTHRLLAGALGPALAGLR</sequence>
<dbReference type="PANTHER" id="PTHR11487:SF0">
    <property type="entry name" value="S-ACYL FATTY ACID SYNTHASE THIOESTERASE, MEDIUM CHAIN"/>
    <property type="match status" value="1"/>
</dbReference>
<dbReference type="PANTHER" id="PTHR11487">
    <property type="entry name" value="THIOESTERASE"/>
    <property type="match status" value="1"/>
</dbReference>
<comment type="similarity">
    <text evidence="1">Belongs to the thioesterase family.</text>
</comment>